<protein>
    <recommendedName>
        <fullName evidence="16">Sensory/regulatory protein RpfC</fullName>
        <ecNumber evidence="3">2.7.13.3</ecNumber>
    </recommendedName>
    <alternativeName>
        <fullName evidence="17">Virulence sensor protein BvgS</fullName>
    </alternativeName>
</protein>
<evidence type="ECO:0000256" key="8">
    <source>
        <dbReference type="ARBA" id="ARBA00022741"/>
    </source>
</evidence>
<evidence type="ECO:0000256" key="18">
    <source>
        <dbReference type="PROSITE-ProRule" id="PRU00110"/>
    </source>
</evidence>
<dbReference type="InterPro" id="IPR036890">
    <property type="entry name" value="HATPase_C_sf"/>
</dbReference>
<dbReference type="Gene3D" id="3.40.50.2300">
    <property type="match status" value="1"/>
</dbReference>
<dbReference type="PANTHER" id="PTHR45339:SF1">
    <property type="entry name" value="HYBRID SIGNAL TRANSDUCTION HISTIDINE KINASE J"/>
    <property type="match status" value="1"/>
</dbReference>
<dbReference type="Proteomes" id="UP000663444">
    <property type="component" value="Chromosome"/>
</dbReference>
<feature type="domain" description="PAS" evidence="23">
    <location>
        <begin position="259"/>
        <end position="311"/>
    </location>
</feature>
<dbReference type="CDD" id="cd00082">
    <property type="entry name" value="HisKA"/>
    <property type="match status" value="1"/>
</dbReference>
<evidence type="ECO:0000259" key="24">
    <source>
        <dbReference type="PROSITE" id="PS50113"/>
    </source>
</evidence>
<evidence type="ECO:0000256" key="12">
    <source>
        <dbReference type="ARBA" id="ARBA00023012"/>
    </source>
</evidence>
<dbReference type="Gene3D" id="1.20.120.160">
    <property type="entry name" value="HPT domain"/>
    <property type="match status" value="1"/>
</dbReference>
<feature type="domain" description="PAC" evidence="24">
    <location>
        <begin position="337"/>
        <end position="389"/>
    </location>
</feature>
<evidence type="ECO:0000256" key="10">
    <source>
        <dbReference type="ARBA" id="ARBA00022840"/>
    </source>
</evidence>
<evidence type="ECO:0000256" key="9">
    <source>
        <dbReference type="ARBA" id="ARBA00022777"/>
    </source>
</evidence>
<evidence type="ECO:0000259" key="22">
    <source>
        <dbReference type="PROSITE" id="PS50110"/>
    </source>
</evidence>
<dbReference type="InterPro" id="IPR036641">
    <property type="entry name" value="HPT_dom_sf"/>
</dbReference>
<evidence type="ECO:0000313" key="26">
    <source>
        <dbReference type="EMBL" id="QRJ62226.1"/>
    </source>
</evidence>
<keyword evidence="12" id="KW-0902">Two-component regulatory system</keyword>
<dbReference type="Pfam" id="PF01627">
    <property type="entry name" value="Hpt"/>
    <property type="match status" value="1"/>
</dbReference>
<name>A0A974PVX1_9RHOO</name>
<dbReference type="InterPro" id="IPR035965">
    <property type="entry name" value="PAS-like_dom_sf"/>
</dbReference>
<evidence type="ECO:0000256" key="5">
    <source>
        <dbReference type="ARBA" id="ARBA00022553"/>
    </source>
</evidence>
<comment type="function">
    <text evidence="14">Member of the two-component regulatory system BvgS/BvgA. Phosphorylates BvgA via a four-step phosphorelay in response to environmental signals.</text>
</comment>
<keyword evidence="11 20" id="KW-1133">Transmembrane helix</keyword>
<dbReference type="GO" id="GO:0006355">
    <property type="term" value="P:regulation of DNA-templated transcription"/>
    <property type="evidence" value="ECO:0007669"/>
    <property type="project" value="InterPro"/>
</dbReference>
<feature type="modified residue" description="Phosphohistidine" evidence="18">
    <location>
        <position position="987"/>
    </location>
</feature>
<dbReference type="SMART" id="SM00091">
    <property type="entry name" value="PAS"/>
    <property type="match status" value="2"/>
</dbReference>
<gene>
    <name evidence="26" type="ORF">IWH25_10490</name>
</gene>
<comment type="subunit">
    <text evidence="15">At low DSF concentrations, interacts with RpfF.</text>
</comment>
<dbReference type="SUPFAM" id="SSF55874">
    <property type="entry name" value="ATPase domain of HSP90 chaperone/DNA topoisomerase II/histidine kinase"/>
    <property type="match status" value="1"/>
</dbReference>
<feature type="domain" description="HPt" evidence="25">
    <location>
        <begin position="948"/>
        <end position="1043"/>
    </location>
</feature>
<feature type="domain" description="Histidine kinase" evidence="21">
    <location>
        <begin position="542"/>
        <end position="763"/>
    </location>
</feature>
<keyword evidence="7 20" id="KW-0812">Transmembrane</keyword>
<evidence type="ECO:0000313" key="27">
    <source>
        <dbReference type="Proteomes" id="UP000663444"/>
    </source>
</evidence>
<evidence type="ECO:0000256" key="1">
    <source>
        <dbReference type="ARBA" id="ARBA00000085"/>
    </source>
</evidence>
<feature type="domain" description="PAC" evidence="24">
    <location>
        <begin position="469"/>
        <end position="524"/>
    </location>
</feature>
<evidence type="ECO:0000256" key="19">
    <source>
        <dbReference type="PROSITE-ProRule" id="PRU00169"/>
    </source>
</evidence>
<dbReference type="CDD" id="cd16922">
    <property type="entry name" value="HATPase_EvgS-ArcB-TorS-like"/>
    <property type="match status" value="1"/>
</dbReference>
<dbReference type="KEGG" id="ares:IWH25_10490"/>
<evidence type="ECO:0000259" key="21">
    <source>
        <dbReference type="PROSITE" id="PS50109"/>
    </source>
</evidence>
<evidence type="ECO:0000256" key="11">
    <source>
        <dbReference type="ARBA" id="ARBA00022989"/>
    </source>
</evidence>
<dbReference type="InterPro" id="IPR000014">
    <property type="entry name" value="PAS"/>
</dbReference>
<dbReference type="InterPro" id="IPR001789">
    <property type="entry name" value="Sig_transdc_resp-reg_receiver"/>
</dbReference>
<evidence type="ECO:0000256" key="14">
    <source>
        <dbReference type="ARBA" id="ARBA00058004"/>
    </source>
</evidence>
<dbReference type="PRINTS" id="PR00344">
    <property type="entry name" value="BCTRLSENSOR"/>
</dbReference>
<dbReference type="CDD" id="cd17546">
    <property type="entry name" value="REC_hyHK_CKI1_RcsC-like"/>
    <property type="match status" value="1"/>
</dbReference>
<keyword evidence="10" id="KW-0067">ATP-binding</keyword>
<dbReference type="PROSITE" id="PS50110">
    <property type="entry name" value="RESPONSE_REGULATORY"/>
    <property type="match status" value="1"/>
</dbReference>
<dbReference type="RefSeq" id="WP_203385755.1">
    <property type="nucleotide sequence ID" value="NZ_CP064781.1"/>
</dbReference>
<dbReference type="FunFam" id="3.30.565.10:FF:000010">
    <property type="entry name" value="Sensor histidine kinase RcsC"/>
    <property type="match status" value="1"/>
</dbReference>
<dbReference type="PANTHER" id="PTHR45339">
    <property type="entry name" value="HYBRID SIGNAL TRANSDUCTION HISTIDINE KINASE J"/>
    <property type="match status" value="1"/>
</dbReference>
<dbReference type="SUPFAM" id="SSF52172">
    <property type="entry name" value="CheY-like"/>
    <property type="match status" value="1"/>
</dbReference>
<dbReference type="InterPro" id="IPR036097">
    <property type="entry name" value="HisK_dim/P_sf"/>
</dbReference>
<keyword evidence="27" id="KW-1185">Reference proteome</keyword>
<evidence type="ECO:0000256" key="4">
    <source>
        <dbReference type="ARBA" id="ARBA00022475"/>
    </source>
</evidence>
<proteinExistence type="predicted"/>
<evidence type="ECO:0000256" key="2">
    <source>
        <dbReference type="ARBA" id="ARBA00004651"/>
    </source>
</evidence>
<dbReference type="SMART" id="SM00387">
    <property type="entry name" value="HATPase_c"/>
    <property type="match status" value="1"/>
</dbReference>
<comment type="subcellular location">
    <subcellularLocation>
        <location evidence="2">Cell membrane</location>
        <topology evidence="2">Multi-pass membrane protein</topology>
    </subcellularLocation>
</comment>
<dbReference type="InterPro" id="IPR000700">
    <property type="entry name" value="PAS-assoc_C"/>
</dbReference>
<keyword evidence="13 20" id="KW-0472">Membrane</keyword>
<dbReference type="Pfam" id="PF00512">
    <property type="entry name" value="HisKA"/>
    <property type="match status" value="1"/>
</dbReference>
<dbReference type="GO" id="GO:0005524">
    <property type="term" value="F:ATP binding"/>
    <property type="evidence" value="ECO:0007669"/>
    <property type="project" value="UniProtKB-KW"/>
</dbReference>
<evidence type="ECO:0000256" key="6">
    <source>
        <dbReference type="ARBA" id="ARBA00022679"/>
    </source>
</evidence>
<reference evidence="26" key="1">
    <citation type="submission" date="2020-11" db="EMBL/GenBank/DDBJ databases">
        <title>Azospira restricta DSM 18626 genome sequence.</title>
        <authorList>
            <person name="Moe W.M."/>
        </authorList>
    </citation>
    <scope>NUCLEOTIDE SEQUENCE</scope>
    <source>
        <strain evidence="26">DSM 18626</strain>
    </source>
</reference>
<dbReference type="NCBIfam" id="TIGR00229">
    <property type="entry name" value="sensory_box"/>
    <property type="match status" value="1"/>
</dbReference>
<evidence type="ECO:0000259" key="23">
    <source>
        <dbReference type="PROSITE" id="PS50112"/>
    </source>
</evidence>
<dbReference type="PROSITE" id="PS50112">
    <property type="entry name" value="PAS"/>
    <property type="match status" value="1"/>
</dbReference>
<dbReference type="Gene3D" id="3.30.565.10">
    <property type="entry name" value="Histidine kinase-like ATPase, C-terminal domain"/>
    <property type="match status" value="1"/>
</dbReference>
<evidence type="ECO:0000256" key="20">
    <source>
        <dbReference type="SAM" id="Phobius"/>
    </source>
</evidence>
<evidence type="ECO:0000256" key="16">
    <source>
        <dbReference type="ARBA" id="ARBA00068150"/>
    </source>
</evidence>
<dbReference type="Gene3D" id="3.30.450.20">
    <property type="entry name" value="PAS domain"/>
    <property type="match status" value="2"/>
</dbReference>
<dbReference type="Pfam" id="PF00989">
    <property type="entry name" value="PAS"/>
    <property type="match status" value="1"/>
</dbReference>
<dbReference type="SMART" id="SM00388">
    <property type="entry name" value="HisKA"/>
    <property type="match status" value="1"/>
</dbReference>
<accession>A0A974PVX1</accession>
<feature type="modified residue" description="4-aspartylphosphate" evidence="19">
    <location>
        <position position="832"/>
    </location>
</feature>
<dbReference type="PROSITE" id="PS50894">
    <property type="entry name" value="HPT"/>
    <property type="match status" value="1"/>
</dbReference>
<keyword evidence="9" id="KW-0418">Kinase</keyword>
<dbReference type="InterPro" id="IPR013767">
    <property type="entry name" value="PAS_fold"/>
</dbReference>
<keyword evidence="4" id="KW-1003">Cell membrane</keyword>
<organism evidence="26 27">
    <name type="scientific">Azospira restricta</name>
    <dbReference type="NCBI Taxonomy" id="404405"/>
    <lineage>
        <taxon>Bacteria</taxon>
        <taxon>Pseudomonadati</taxon>
        <taxon>Pseudomonadota</taxon>
        <taxon>Betaproteobacteria</taxon>
        <taxon>Rhodocyclales</taxon>
        <taxon>Rhodocyclaceae</taxon>
        <taxon>Azospira</taxon>
    </lineage>
</organism>
<dbReference type="Gene3D" id="1.10.287.130">
    <property type="match status" value="1"/>
</dbReference>
<dbReference type="SMART" id="SM00448">
    <property type="entry name" value="REC"/>
    <property type="match status" value="1"/>
</dbReference>
<dbReference type="InterPro" id="IPR003661">
    <property type="entry name" value="HisK_dim/P_dom"/>
</dbReference>
<dbReference type="GO" id="GO:0000155">
    <property type="term" value="F:phosphorelay sensor kinase activity"/>
    <property type="evidence" value="ECO:0007669"/>
    <property type="project" value="InterPro"/>
</dbReference>
<dbReference type="CDD" id="cd00130">
    <property type="entry name" value="PAS"/>
    <property type="match status" value="1"/>
</dbReference>
<keyword evidence="8" id="KW-0547">Nucleotide-binding</keyword>
<evidence type="ECO:0000256" key="7">
    <source>
        <dbReference type="ARBA" id="ARBA00022692"/>
    </source>
</evidence>
<dbReference type="Pfam" id="PF13188">
    <property type="entry name" value="PAS_8"/>
    <property type="match status" value="1"/>
</dbReference>
<evidence type="ECO:0000256" key="13">
    <source>
        <dbReference type="ARBA" id="ARBA00023136"/>
    </source>
</evidence>
<dbReference type="EMBL" id="CP064781">
    <property type="protein sequence ID" value="QRJ62226.1"/>
    <property type="molecule type" value="Genomic_DNA"/>
</dbReference>
<feature type="domain" description="Response regulatory" evidence="22">
    <location>
        <begin position="783"/>
        <end position="901"/>
    </location>
</feature>
<dbReference type="Pfam" id="PF00072">
    <property type="entry name" value="Response_reg"/>
    <property type="match status" value="1"/>
</dbReference>
<keyword evidence="6" id="KW-0808">Transferase</keyword>
<dbReference type="InterPro" id="IPR011006">
    <property type="entry name" value="CheY-like_superfamily"/>
</dbReference>
<sequence>MILPRRLSWQIALLVSLLFLVTVFTHAWISAREQARLSERGTRQQLAALSRGIAGAVTEPLAAADVPAIERILLRSADYPSLLGLAVLDRGGRVVARVTHDAGGLAYADIAGGREAVPAADEETTLQAPAAIPAGFAFPGAAVDGDLTVLQPVMRGGAIGWVRVTASLSAQAESRREQWTNSVILAVAGVVVSTALLMLFLGRTMRTLRQASNFAGRLDALRGETLPEFQGNEEIAQLVSALNLASLRLKQQEATIQESNRFLNSLTDALGEGVVAVDAEGRCTFVNAEAERLLGWRRDELAGKVVHDVIHYQTATGIPMDKEECPMHASVVAGHVFRSDFDAFTRKDGSLVQVSVVSMPIYEGDQFVGAVAAFQDITERKRSEEYLLATSSRLSALIESMQAGVLVEDERGMVVTSNQTFCAAFRLDMASGELIGSEAAALLRDCSRAAAAPDDFVALTAALLAERTPTLAHELALADGRVLELDYVPIYLFPAMPQAEDCRGHLWLFRDITERKQAEIELLQARQAAEQANTAKSDFLANMSHEIRTPMNGIIGMTDLALETPLQPKQREYLEMVKTSADALLVIINDILDFSKIEAGKLEIERVGFTLRDELEQTLRPLRFRAEQKDLGLDHFVDPALPEVLVGDPVRLRQILINLVGNALKFTEQGGISVSAVLAGQDDDGIEVHFAVRDSGIGIPYDKQAGIFEAFSQADGSITRRFGGTGLGLTICQKLVTMMGGRIWVVSEPGEGSIFHFTLRVGIGSLAAQRAAAPAVPALQPLSVLLAEDNLINQRLAVTLLERRGHRVSVCGNGEEVLQELAGEDFDLVLMDIQMPVMGGFEATRRIREQEAGSGRHQVIVAMTANAMRGDREHCLAAGMDGYVSKPIRKEEMFAELARCLPHKIAGDGEAAAEAVPDDAAADFAAAVAVALPANFPRDEVIERMGGDVELYRSVAAMFVEDAPGYIAALQSAQRSGDALTLQREAHTVKGLVSTFSFDAATALALEIESRAAAGEFDEASARVPQLVVAIEDLAGLLAGEAA</sequence>
<feature type="transmembrane region" description="Helical" evidence="20">
    <location>
        <begin position="179"/>
        <end position="201"/>
    </location>
</feature>
<dbReference type="SUPFAM" id="SSF55785">
    <property type="entry name" value="PYP-like sensor domain (PAS domain)"/>
    <property type="match status" value="2"/>
</dbReference>
<dbReference type="SUPFAM" id="SSF47384">
    <property type="entry name" value="Homodimeric domain of signal transducing histidine kinase"/>
    <property type="match status" value="1"/>
</dbReference>
<comment type="catalytic activity">
    <reaction evidence="1">
        <text>ATP + protein L-histidine = ADP + protein N-phospho-L-histidine.</text>
        <dbReference type="EC" id="2.7.13.3"/>
    </reaction>
</comment>
<evidence type="ECO:0000256" key="3">
    <source>
        <dbReference type="ARBA" id="ARBA00012438"/>
    </source>
</evidence>
<dbReference type="GO" id="GO:0005886">
    <property type="term" value="C:plasma membrane"/>
    <property type="evidence" value="ECO:0007669"/>
    <property type="project" value="UniProtKB-SubCell"/>
</dbReference>
<dbReference type="PROSITE" id="PS50109">
    <property type="entry name" value="HIS_KIN"/>
    <property type="match status" value="1"/>
</dbReference>
<keyword evidence="5 19" id="KW-0597">Phosphoprotein</keyword>
<dbReference type="InterPro" id="IPR004358">
    <property type="entry name" value="Sig_transdc_His_kin-like_C"/>
</dbReference>
<dbReference type="InterPro" id="IPR008207">
    <property type="entry name" value="Sig_transdc_His_kin_Hpt_dom"/>
</dbReference>
<evidence type="ECO:0000256" key="15">
    <source>
        <dbReference type="ARBA" id="ARBA00064003"/>
    </source>
</evidence>
<dbReference type="EC" id="2.7.13.3" evidence="3"/>
<evidence type="ECO:0000259" key="25">
    <source>
        <dbReference type="PROSITE" id="PS50894"/>
    </source>
</evidence>
<dbReference type="SUPFAM" id="SSF47226">
    <property type="entry name" value="Histidine-containing phosphotransfer domain, HPT domain"/>
    <property type="match status" value="1"/>
</dbReference>
<dbReference type="FunFam" id="1.10.287.130:FF:000002">
    <property type="entry name" value="Two-component osmosensing histidine kinase"/>
    <property type="match status" value="1"/>
</dbReference>
<dbReference type="InterPro" id="IPR005467">
    <property type="entry name" value="His_kinase_dom"/>
</dbReference>
<dbReference type="AlphaFoldDB" id="A0A974PVX1"/>
<dbReference type="InterPro" id="IPR003594">
    <property type="entry name" value="HATPase_dom"/>
</dbReference>
<dbReference type="PROSITE" id="PS50113">
    <property type="entry name" value="PAC"/>
    <property type="match status" value="2"/>
</dbReference>
<dbReference type="Pfam" id="PF02518">
    <property type="entry name" value="HATPase_c"/>
    <property type="match status" value="1"/>
</dbReference>
<evidence type="ECO:0000256" key="17">
    <source>
        <dbReference type="ARBA" id="ARBA00070152"/>
    </source>
</evidence>